<feature type="region of interest" description="Disordered" evidence="1">
    <location>
        <begin position="135"/>
        <end position="155"/>
    </location>
</feature>
<feature type="compositionally biased region" description="Polar residues" evidence="1">
    <location>
        <begin position="135"/>
        <end position="144"/>
    </location>
</feature>
<name>A0AAV7HQZ0_COTGL</name>
<proteinExistence type="predicted"/>
<evidence type="ECO:0000313" key="3">
    <source>
        <dbReference type="Proteomes" id="UP000826195"/>
    </source>
</evidence>
<reference evidence="2 3" key="1">
    <citation type="journal article" date="2021" name="J. Hered.">
        <title>A chromosome-level genome assembly of the parasitoid wasp, Cotesia glomerata (Hymenoptera: Braconidae).</title>
        <authorList>
            <person name="Pinto B.J."/>
            <person name="Weis J.J."/>
            <person name="Gamble T."/>
            <person name="Ode P.J."/>
            <person name="Paul R."/>
            <person name="Zaspel J.M."/>
        </authorList>
    </citation>
    <scope>NUCLEOTIDE SEQUENCE [LARGE SCALE GENOMIC DNA]</scope>
    <source>
        <strain evidence="2">CgM1</strain>
    </source>
</reference>
<dbReference type="AlphaFoldDB" id="A0AAV7HQZ0"/>
<dbReference type="EMBL" id="JAHXZJ010002237">
    <property type="protein sequence ID" value="KAH0546568.1"/>
    <property type="molecule type" value="Genomic_DNA"/>
</dbReference>
<keyword evidence="3" id="KW-1185">Reference proteome</keyword>
<evidence type="ECO:0000313" key="2">
    <source>
        <dbReference type="EMBL" id="KAH0546568.1"/>
    </source>
</evidence>
<protein>
    <recommendedName>
        <fullName evidence="4">Breast cancer type 1 susceptibility protein</fullName>
    </recommendedName>
</protein>
<feature type="non-terminal residue" evidence="2">
    <location>
        <position position="1"/>
    </location>
</feature>
<evidence type="ECO:0000256" key="1">
    <source>
        <dbReference type="SAM" id="MobiDB-lite"/>
    </source>
</evidence>
<organism evidence="2 3">
    <name type="scientific">Cotesia glomerata</name>
    <name type="common">Lepidopteran parasitic wasp</name>
    <name type="synonym">Apanteles glomeratus</name>
    <dbReference type="NCBI Taxonomy" id="32391"/>
    <lineage>
        <taxon>Eukaryota</taxon>
        <taxon>Metazoa</taxon>
        <taxon>Ecdysozoa</taxon>
        <taxon>Arthropoda</taxon>
        <taxon>Hexapoda</taxon>
        <taxon>Insecta</taxon>
        <taxon>Pterygota</taxon>
        <taxon>Neoptera</taxon>
        <taxon>Endopterygota</taxon>
        <taxon>Hymenoptera</taxon>
        <taxon>Apocrita</taxon>
        <taxon>Ichneumonoidea</taxon>
        <taxon>Braconidae</taxon>
        <taxon>Microgastrinae</taxon>
        <taxon>Cotesia</taxon>
    </lineage>
</organism>
<gene>
    <name evidence="2" type="ORF">KQX54_011575</name>
</gene>
<dbReference type="Proteomes" id="UP000826195">
    <property type="component" value="Unassembled WGS sequence"/>
</dbReference>
<accession>A0AAV7HQZ0</accession>
<evidence type="ECO:0008006" key="4">
    <source>
        <dbReference type="Google" id="ProtNLM"/>
    </source>
</evidence>
<comment type="caution">
    <text evidence="2">The sequence shown here is derived from an EMBL/GenBank/DDBJ whole genome shotgun (WGS) entry which is preliminary data.</text>
</comment>
<feature type="compositionally biased region" description="Basic and acidic residues" evidence="1">
    <location>
        <begin position="145"/>
        <end position="154"/>
    </location>
</feature>
<sequence length="174" mass="19503">KSKYSIVASWKLKLLENSQSKYLCGPNSGSKSIVNLIKNSDKKITLEEWKTKVVDEEHYINETSDDSTDLSFQKRTFHTSTPINLQNCRTPVRFSDVCKLTCSITEKTNSDSSSAPSIPSELLKIWDSCSTNVSTPSHPILSNSRDGEFPKNSDEEFLDANPIVDDTVYEADKT</sequence>